<dbReference type="InterPro" id="IPR022813">
    <property type="entry name" value="SecD/SecF_arch_bac"/>
</dbReference>
<dbReference type="Pfam" id="PF02355">
    <property type="entry name" value="SecD_SecF_C"/>
    <property type="match status" value="1"/>
</dbReference>
<evidence type="ECO:0000256" key="10">
    <source>
        <dbReference type="SAM" id="Phobius"/>
    </source>
</evidence>
<evidence type="ECO:0000256" key="4">
    <source>
        <dbReference type="ARBA" id="ARBA00022475"/>
    </source>
</evidence>
<feature type="transmembrane region" description="Helical" evidence="10">
    <location>
        <begin position="264"/>
        <end position="282"/>
    </location>
</feature>
<protein>
    <recommendedName>
        <fullName evidence="2">Protein translocase subunit SecF</fullName>
    </recommendedName>
</protein>
<dbReference type="NCBIfam" id="TIGR00966">
    <property type="entry name" value="transloc_SecF"/>
    <property type="match status" value="1"/>
</dbReference>
<feature type="transmembrane region" description="Helical" evidence="10">
    <location>
        <begin position="161"/>
        <end position="178"/>
    </location>
</feature>
<dbReference type="SUPFAM" id="SSF82866">
    <property type="entry name" value="Multidrug efflux transporter AcrB transmembrane domain"/>
    <property type="match status" value="1"/>
</dbReference>
<dbReference type="FunFam" id="1.20.1640.10:FF:000024">
    <property type="entry name" value="Multifunctional fusion protein"/>
    <property type="match status" value="1"/>
</dbReference>
<evidence type="ECO:0000256" key="9">
    <source>
        <dbReference type="ARBA" id="ARBA00023136"/>
    </source>
</evidence>
<keyword evidence="7 10" id="KW-1133">Transmembrane helix</keyword>
<keyword evidence="9 10" id="KW-0472">Membrane</keyword>
<evidence type="ECO:0000259" key="11">
    <source>
        <dbReference type="Pfam" id="PF02355"/>
    </source>
</evidence>
<feature type="transmembrane region" description="Helical" evidence="10">
    <location>
        <begin position="18"/>
        <end position="36"/>
    </location>
</feature>
<dbReference type="GO" id="GO:0006886">
    <property type="term" value="P:intracellular protein transport"/>
    <property type="evidence" value="ECO:0007669"/>
    <property type="project" value="InterPro"/>
</dbReference>
<dbReference type="PANTHER" id="PTHR30081">
    <property type="entry name" value="PROTEIN-EXPORT MEMBRANE PROTEIN SEC"/>
    <property type="match status" value="1"/>
</dbReference>
<dbReference type="Pfam" id="PF07549">
    <property type="entry name" value="Sec_GG"/>
    <property type="match status" value="1"/>
</dbReference>
<evidence type="ECO:0000256" key="3">
    <source>
        <dbReference type="ARBA" id="ARBA00022448"/>
    </source>
</evidence>
<sequence length="335" mass="36821">MEFLKRDTRIDFIGRRRIAALISISIIVILLLSLFIRGLNLGIDFTGGTLVEVSYSSSVNAEEVRTNLRRSGLDSVVVQYFGTSRDVLIRLPADPEVDAAETSSLIMSSLRMPYGETLAQTSENDSQRCIFQDGTTGDCTVQMRRVEFVGPQVGDELTEKGGLAMLYALIGILAYVAWRFEWRFALGAVIALVHDVLVTVGFFSLLGLEFSLPVLAAVLAVIGYSLNDTIVVFDRIRENFRKMRKGTIVDIMNSAINQTLRRTLLTSLTTLLVVVTLILLGGEIIKGFAVALFIGILVGTYSSIFVASPVVLSLRITRDDMLVIKKEGEEADSLP</sequence>
<evidence type="ECO:0000313" key="12">
    <source>
        <dbReference type="EMBL" id="SVA01438.1"/>
    </source>
</evidence>
<organism evidence="12">
    <name type="scientific">marine metagenome</name>
    <dbReference type="NCBI Taxonomy" id="408172"/>
    <lineage>
        <taxon>unclassified sequences</taxon>
        <taxon>metagenomes</taxon>
        <taxon>ecological metagenomes</taxon>
    </lineage>
</organism>
<comment type="subcellular location">
    <subcellularLocation>
        <location evidence="1">Cell membrane</location>
        <topology evidence="1">Multi-pass membrane protein</topology>
    </subcellularLocation>
</comment>
<dbReference type="PANTHER" id="PTHR30081:SF8">
    <property type="entry name" value="PROTEIN TRANSLOCASE SUBUNIT SECF"/>
    <property type="match status" value="1"/>
</dbReference>
<keyword evidence="5 10" id="KW-0812">Transmembrane</keyword>
<keyword evidence="6" id="KW-0653">Protein transport</keyword>
<keyword evidence="4" id="KW-1003">Cell membrane</keyword>
<gene>
    <name evidence="12" type="ORF">METZ01_LOCUS54292</name>
</gene>
<evidence type="ECO:0000256" key="8">
    <source>
        <dbReference type="ARBA" id="ARBA00023010"/>
    </source>
</evidence>
<dbReference type="PRINTS" id="PR01755">
    <property type="entry name" value="SECFTRNLCASE"/>
</dbReference>
<dbReference type="InterPro" id="IPR055344">
    <property type="entry name" value="SecD_SecF_C_bact"/>
</dbReference>
<feature type="domain" description="Protein export membrane protein SecD/SecF C-terminal" evidence="11">
    <location>
        <begin position="140"/>
        <end position="315"/>
    </location>
</feature>
<accession>A0A381SDQ6</accession>
<dbReference type="InterPro" id="IPR022646">
    <property type="entry name" value="SecD/SecF_CS"/>
</dbReference>
<dbReference type="InterPro" id="IPR048634">
    <property type="entry name" value="SecD_SecF_C"/>
</dbReference>
<evidence type="ECO:0000256" key="1">
    <source>
        <dbReference type="ARBA" id="ARBA00004651"/>
    </source>
</evidence>
<feature type="transmembrane region" description="Helical" evidence="10">
    <location>
        <begin position="288"/>
        <end position="312"/>
    </location>
</feature>
<evidence type="ECO:0000256" key="5">
    <source>
        <dbReference type="ARBA" id="ARBA00022692"/>
    </source>
</evidence>
<feature type="transmembrane region" description="Helical" evidence="10">
    <location>
        <begin position="212"/>
        <end position="233"/>
    </location>
</feature>
<dbReference type="HAMAP" id="MF_01464_B">
    <property type="entry name" value="SecF_B"/>
    <property type="match status" value="1"/>
</dbReference>
<dbReference type="NCBIfam" id="TIGR00916">
    <property type="entry name" value="2A0604s01"/>
    <property type="match status" value="1"/>
</dbReference>
<keyword evidence="8" id="KW-0811">Translocation</keyword>
<evidence type="ECO:0000256" key="7">
    <source>
        <dbReference type="ARBA" id="ARBA00022989"/>
    </source>
</evidence>
<dbReference type="GO" id="GO:0005886">
    <property type="term" value="C:plasma membrane"/>
    <property type="evidence" value="ECO:0007669"/>
    <property type="project" value="UniProtKB-SubCell"/>
</dbReference>
<dbReference type="EMBL" id="UINC01002903">
    <property type="protein sequence ID" value="SVA01438.1"/>
    <property type="molecule type" value="Genomic_DNA"/>
</dbReference>
<feature type="transmembrane region" description="Helical" evidence="10">
    <location>
        <begin position="185"/>
        <end position="206"/>
    </location>
</feature>
<dbReference type="InterPro" id="IPR005665">
    <property type="entry name" value="SecF_bac"/>
</dbReference>
<dbReference type="Gene3D" id="1.20.1640.10">
    <property type="entry name" value="Multidrug efflux transporter AcrB transmembrane domain"/>
    <property type="match status" value="1"/>
</dbReference>
<dbReference type="InterPro" id="IPR022645">
    <property type="entry name" value="SecD/SecF_bac"/>
</dbReference>
<name>A0A381SDQ6_9ZZZZ</name>
<reference evidence="12" key="1">
    <citation type="submission" date="2018-05" db="EMBL/GenBank/DDBJ databases">
        <authorList>
            <person name="Lanie J.A."/>
            <person name="Ng W.-L."/>
            <person name="Kazmierczak K.M."/>
            <person name="Andrzejewski T.M."/>
            <person name="Davidsen T.M."/>
            <person name="Wayne K.J."/>
            <person name="Tettelin H."/>
            <person name="Glass J.I."/>
            <person name="Rusch D."/>
            <person name="Podicherti R."/>
            <person name="Tsui H.-C.T."/>
            <person name="Winkler M.E."/>
        </authorList>
    </citation>
    <scope>NUCLEOTIDE SEQUENCE</scope>
</reference>
<evidence type="ECO:0000256" key="2">
    <source>
        <dbReference type="ARBA" id="ARBA00015792"/>
    </source>
</evidence>
<dbReference type="GO" id="GO:0015450">
    <property type="term" value="F:protein-transporting ATPase activity"/>
    <property type="evidence" value="ECO:0007669"/>
    <property type="project" value="InterPro"/>
</dbReference>
<proteinExistence type="inferred from homology"/>
<dbReference type="AlphaFoldDB" id="A0A381SDQ6"/>
<keyword evidence="3" id="KW-0813">Transport</keyword>
<evidence type="ECO:0000256" key="6">
    <source>
        <dbReference type="ARBA" id="ARBA00022927"/>
    </source>
</evidence>